<dbReference type="OrthoDB" id="5984008at2759"/>
<dbReference type="Gene3D" id="3.40.190.10">
    <property type="entry name" value="Periplasmic binding protein-like II"/>
    <property type="match status" value="2"/>
</dbReference>
<keyword evidence="3" id="KW-1185">Reference proteome</keyword>
<evidence type="ECO:0000256" key="1">
    <source>
        <dbReference type="SAM" id="Phobius"/>
    </source>
</evidence>
<dbReference type="Proteomes" id="UP000683360">
    <property type="component" value="Unassembled WGS sequence"/>
</dbReference>
<keyword evidence="1" id="KW-0812">Transmembrane</keyword>
<feature type="transmembrane region" description="Helical" evidence="1">
    <location>
        <begin position="123"/>
        <end position="145"/>
    </location>
</feature>
<dbReference type="AlphaFoldDB" id="A0A8S3TYQ3"/>
<keyword evidence="1" id="KW-1133">Transmembrane helix</keyword>
<dbReference type="SUPFAM" id="SSF53850">
    <property type="entry name" value="Periplasmic binding protein-like II"/>
    <property type="match status" value="1"/>
</dbReference>
<proteinExistence type="predicted"/>
<evidence type="ECO:0000313" key="2">
    <source>
        <dbReference type="EMBL" id="CAG2238173.1"/>
    </source>
</evidence>
<protein>
    <submittedName>
        <fullName evidence="2">Glutamate receptor 4,Glutamate receptor 2,Glutamate receptor 3,Glutamate receptor 1</fullName>
    </submittedName>
</protein>
<dbReference type="EMBL" id="CAJPWZ010002417">
    <property type="protein sequence ID" value="CAG2238173.1"/>
    <property type="molecule type" value="Genomic_DNA"/>
</dbReference>
<keyword evidence="2" id="KW-0675">Receptor</keyword>
<reference evidence="2" key="1">
    <citation type="submission" date="2021-03" db="EMBL/GenBank/DDBJ databases">
        <authorList>
            <person name="Bekaert M."/>
        </authorList>
    </citation>
    <scope>NUCLEOTIDE SEQUENCE</scope>
</reference>
<keyword evidence="1" id="KW-0472">Membrane</keyword>
<dbReference type="PANTHER" id="PTHR18966">
    <property type="entry name" value="IONOTROPIC GLUTAMATE RECEPTOR"/>
    <property type="match status" value="1"/>
</dbReference>
<accession>A0A8S3TYQ3</accession>
<organism evidence="2 3">
    <name type="scientific">Mytilus edulis</name>
    <name type="common">Blue mussel</name>
    <dbReference type="NCBI Taxonomy" id="6550"/>
    <lineage>
        <taxon>Eukaryota</taxon>
        <taxon>Metazoa</taxon>
        <taxon>Spiralia</taxon>
        <taxon>Lophotrochozoa</taxon>
        <taxon>Mollusca</taxon>
        <taxon>Bivalvia</taxon>
        <taxon>Autobranchia</taxon>
        <taxon>Pteriomorphia</taxon>
        <taxon>Mytilida</taxon>
        <taxon>Mytiloidea</taxon>
        <taxon>Mytilidae</taxon>
        <taxon>Mytilinae</taxon>
        <taxon>Mytilus</taxon>
    </lineage>
</organism>
<sequence>MWEFMEATSQTAFVNGNLDGWNKVLAGKGEYAFLLESTSNDYRNQQKPCKTMKVGHNLNQYGIGIATKQGSELSRKLNLALLEIIEKGELINLKQRWWYDKGQCGQSTASVGKKSLSLSNVAGTFHIVIGGLVIAMIFSALEFLFHHKKNQRKQSKVIKTNLITDMTDIGHVNMERKNDETKPLNPPNINGAKDNKGGMLTVFKEQNNSYQTTTTSPANLIMFDSITENGSTML</sequence>
<dbReference type="InterPro" id="IPR015683">
    <property type="entry name" value="Ionotropic_Glu_rcpt"/>
</dbReference>
<name>A0A8S3TYQ3_MYTED</name>
<gene>
    <name evidence="2" type="ORF">MEDL_50582</name>
</gene>
<evidence type="ECO:0000313" key="3">
    <source>
        <dbReference type="Proteomes" id="UP000683360"/>
    </source>
</evidence>
<comment type="caution">
    <text evidence="2">The sequence shown here is derived from an EMBL/GenBank/DDBJ whole genome shotgun (WGS) entry which is preliminary data.</text>
</comment>